<dbReference type="GO" id="GO:0003841">
    <property type="term" value="F:1-acylglycerol-3-phosphate O-acyltransferase activity"/>
    <property type="evidence" value="ECO:0007669"/>
    <property type="project" value="UniProtKB-UniRule"/>
</dbReference>
<comment type="catalytic activity">
    <reaction evidence="4">
        <text>a 1-acyl-sn-glycero-3-phosphate + an acyl-CoA = a 1,2-diacyl-sn-glycero-3-phosphate + CoA</text>
        <dbReference type="Rhea" id="RHEA:19709"/>
        <dbReference type="ChEBI" id="CHEBI:57287"/>
        <dbReference type="ChEBI" id="CHEBI:57970"/>
        <dbReference type="ChEBI" id="CHEBI:58342"/>
        <dbReference type="ChEBI" id="CHEBI:58608"/>
        <dbReference type="EC" id="2.3.1.51"/>
    </reaction>
</comment>
<reference evidence="7" key="1">
    <citation type="submission" date="2019-11" db="EMBL/GenBank/DDBJ databases">
        <title>Genome sequence of Heliorestis convoluta strain HH, an alkaliphilic and minimalistic phototrophic bacterium from a soda lake in Egypt.</title>
        <authorList>
            <person name="Dewey E.D."/>
            <person name="Stokes L.M."/>
            <person name="Burchell B.M."/>
            <person name="Shaffer K.N."/>
            <person name="Huntington A.M."/>
            <person name="Baker J.M."/>
            <person name="Nadendla S."/>
            <person name="Giglio M.G."/>
            <person name="Touchman J.W."/>
            <person name="Blankenship R.E."/>
            <person name="Madigan M.T."/>
            <person name="Sattley W.M."/>
        </authorList>
    </citation>
    <scope>NUCLEOTIDE SEQUENCE [LARGE SCALE GENOMIC DNA]</scope>
    <source>
        <strain evidence="7">HH</strain>
    </source>
</reference>
<keyword evidence="4" id="KW-0444">Lipid biosynthesis</keyword>
<keyword evidence="4" id="KW-1208">Phospholipid metabolism</keyword>
<evidence type="ECO:0000313" key="6">
    <source>
        <dbReference type="EMBL" id="QGG47736.1"/>
    </source>
</evidence>
<keyword evidence="2 4" id="KW-0808">Transferase</keyword>
<protein>
    <recommendedName>
        <fullName evidence="4">1-acyl-sn-glycerol-3-phosphate acyltransferase</fullName>
        <ecNumber evidence="4">2.3.1.51</ecNumber>
    </recommendedName>
</protein>
<dbReference type="GO" id="GO:0006654">
    <property type="term" value="P:phosphatidic acid biosynthetic process"/>
    <property type="evidence" value="ECO:0007669"/>
    <property type="project" value="TreeGrafter"/>
</dbReference>
<name>A0A5Q2N299_9FIRM</name>
<dbReference type="KEGG" id="hcv:FTV88_1637"/>
<dbReference type="CDD" id="cd07989">
    <property type="entry name" value="LPLAT_AGPAT-like"/>
    <property type="match status" value="1"/>
</dbReference>
<comment type="domain">
    <text evidence="4">The HXXXXD motif is essential for acyltransferase activity and may constitute the binding site for the phosphate moiety of the glycerol-3-phosphate.</text>
</comment>
<dbReference type="InterPro" id="IPR004552">
    <property type="entry name" value="AGP_acyltrans"/>
</dbReference>
<dbReference type="OrthoDB" id="9803035at2"/>
<keyword evidence="4" id="KW-0594">Phospholipid biosynthesis</keyword>
<evidence type="ECO:0000256" key="2">
    <source>
        <dbReference type="ARBA" id="ARBA00022679"/>
    </source>
</evidence>
<feature type="domain" description="Phospholipid/glycerol acyltransferase" evidence="5">
    <location>
        <begin position="55"/>
        <end position="167"/>
    </location>
</feature>
<dbReference type="Proteomes" id="UP000366051">
    <property type="component" value="Chromosome"/>
</dbReference>
<keyword evidence="4" id="KW-0443">Lipid metabolism</keyword>
<dbReference type="NCBIfam" id="TIGR00530">
    <property type="entry name" value="AGP_acyltrn"/>
    <property type="match status" value="1"/>
</dbReference>
<comment type="similarity">
    <text evidence="1 4">Belongs to the 1-acyl-sn-glycerol-3-phosphate acyltransferase family.</text>
</comment>
<keyword evidence="3 4" id="KW-0012">Acyltransferase</keyword>
<dbReference type="GO" id="GO:0016020">
    <property type="term" value="C:membrane"/>
    <property type="evidence" value="ECO:0007669"/>
    <property type="project" value="InterPro"/>
</dbReference>
<dbReference type="SUPFAM" id="SSF69593">
    <property type="entry name" value="Glycerol-3-phosphate (1)-acyltransferase"/>
    <property type="match status" value="1"/>
</dbReference>
<dbReference type="EMBL" id="CP045875">
    <property type="protein sequence ID" value="QGG47736.1"/>
    <property type="molecule type" value="Genomic_DNA"/>
</dbReference>
<keyword evidence="7" id="KW-1185">Reference proteome</keyword>
<evidence type="ECO:0000259" key="5">
    <source>
        <dbReference type="SMART" id="SM00563"/>
    </source>
</evidence>
<dbReference type="SMART" id="SM00563">
    <property type="entry name" value="PlsC"/>
    <property type="match status" value="1"/>
</dbReference>
<dbReference type="InterPro" id="IPR002123">
    <property type="entry name" value="Plipid/glycerol_acylTrfase"/>
</dbReference>
<dbReference type="PANTHER" id="PTHR10434:SF11">
    <property type="entry name" value="1-ACYL-SN-GLYCEROL-3-PHOSPHATE ACYLTRANSFERASE"/>
    <property type="match status" value="1"/>
</dbReference>
<evidence type="ECO:0000313" key="7">
    <source>
        <dbReference type="Proteomes" id="UP000366051"/>
    </source>
</evidence>
<organism evidence="6 7">
    <name type="scientific">Heliorestis convoluta</name>
    <dbReference type="NCBI Taxonomy" id="356322"/>
    <lineage>
        <taxon>Bacteria</taxon>
        <taxon>Bacillati</taxon>
        <taxon>Bacillota</taxon>
        <taxon>Clostridia</taxon>
        <taxon>Eubacteriales</taxon>
        <taxon>Heliobacteriaceae</taxon>
        <taxon>Heliorestis</taxon>
    </lineage>
</organism>
<dbReference type="AlphaFoldDB" id="A0A5Q2N299"/>
<proteinExistence type="inferred from homology"/>
<sequence>MKAVEHEVNKEKDFSPHERPSWIFRFFRPLIIWFFARICRWDVRGLENIPRQGPVIIASNHISNWDPLIVGCAVHRPVHFMAKMELFKIPILGALLRNFGAFPVERGGTGRKALKKSIELLAEDKVIGLFPEGTRSKTGTLGEGKSGVALIAAKSGASIVPVGLYNTSQVFSRGRFNSFVVSFGKPLVIETGAGEKISSQKIQEITDQIMTSIAEQIEEGRKNHCA</sequence>
<dbReference type="EC" id="2.3.1.51" evidence="4"/>
<evidence type="ECO:0000256" key="1">
    <source>
        <dbReference type="ARBA" id="ARBA00008655"/>
    </source>
</evidence>
<dbReference type="PANTHER" id="PTHR10434">
    <property type="entry name" value="1-ACYL-SN-GLYCEROL-3-PHOSPHATE ACYLTRANSFERASE"/>
    <property type="match status" value="1"/>
</dbReference>
<dbReference type="Pfam" id="PF01553">
    <property type="entry name" value="Acyltransferase"/>
    <property type="match status" value="1"/>
</dbReference>
<evidence type="ECO:0000256" key="4">
    <source>
        <dbReference type="RuleBase" id="RU361267"/>
    </source>
</evidence>
<gene>
    <name evidence="6" type="ORF">FTV88_1637</name>
</gene>
<accession>A0A5Q2N299</accession>
<evidence type="ECO:0000256" key="3">
    <source>
        <dbReference type="ARBA" id="ARBA00023315"/>
    </source>
</evidence>